<comment type="subcellular location">
    <subcellularLocation>
        <location evidence="1">Cell envelope</location>
    </subcellularLocation>
</comment>
<evidence type="ECO:0000256" key="1">
    <source>
        <dbReference type="ARBA" id="ARBA00004196"/>
    </source>
</evidence>
<dbReference type="Gene3D" id="1.10.287.470">
    <property type="entry name" value="Helix hairpin bin"/>
    <property type="match status" value="1"/>
</dbReference>
<keyword evidence="3" id="KW-1133">Transmembrane helix</keyword>
<evidence type="ECO:0000256" key="3">
    <source>
        <dbReference type="SAM" id="Phobius"/>
    </source>
</evidence>
<name>A0ABU1BD50_PSEHA</name>
<organism evidence="4 5">
    <name type="scientific">Pseudoalteromonas haloplanktis</name>
    <name type="common">Alteromonas haloplanktis</name>
    <dbReference type="NCBI Taxonomy" id="228"/>
    <lineage>
        <taxon>Bacteria</taxon>
        <taxon>Pseudomonadati</taxon>
        <taxon>Pseudomonadota</taxon>
        <taxon>Gammaproteobacteria</taxon>
        <taxon>Alteromonadales</taxon>
        <taxon>Pseudoalteromonadaceae</taxon>
        <taxon>Pseudoalteromonas</taxon>
    </lineage>
</organism>
<evidence type="ECO:0000256" key="2">
    <source>
        <dbReference type="ARBA" id="ARBA00023054"/>
    </source>
</evidence>
<dbReference type="InterPro" id="IPR050465">
    <property type="entry name" value="UPF0194_transport"/>
</dbReference>
<keyword evidence="3" id="KW-0472">Membrane</keyword>
<dbReference type="Gene3D" id="2.40.30.170">
    <property type="match status" value="1"/>
</dbReference>
<reference evidence="4 5" key="1">
    <citation type="submission" date="2023-08" db="EMBL/GenBank/DDBJ databases">
        <title>Pseudoalteromonas haloplanktis LL1 genome.</title>
        <authorList>
            <person name="Wu S."/>
        </authorList>
    </citation>
    <scope>NUCLEOTIDE SEQUENCE [LARGE SCALE GENOMIC DNA]</scope>
    <source>
        <strain evidence="4 5">LL1</strain>
    </source>
</reference>
<accession>A0ABU1BD50</accession>
<feature type="transmembrane region" description="Helical" evidence="3">
    <location>
        <begin position="38"/>
        <end position="58"/>
    </location>
</feature>
<sequence length="444" mass="49562">MWHITRFSLHNYLQINNHIMDIDSTLKRSNKTVSTKKLIFGLVVIGAMLISFALVQWFSPHTIPASQLQIASVSQADFIVKVQGFGRLKSKYQRYLTNTDVAMVEAIHVYPGTRVSKDTVIISLVNPLQAQRLSVARLELARQQASFSEQKINQQSQLLEREANLTLLQSELESAELKSEAESQLIEQGIVSSLDYKRSLLTVKQLQQRVEIEQKRLAQLAQMHLQRIKVQQELLRQFELNYKVQQQAFDDLQITAGIDGMLQELNVELGQNLTPGTRLAVVGSDSALKAELSIKQSDAEKIALNMDARVNTFSNSKQGEVAAKVTRIDPIVSDGRVMIELDLIGELPANARPDLSIEGHVISDIIANALTIKLPQKAKAHSKAMLFKLNPNTHLAAPIDIEFGTLSDNKIQLLSGAKVGEQLIISDLSKWQHLATIKIEQESL</sequence>
<dbReference type="PANTHER" id="PTHR32347:SF23">
    <property type="entry name" value="BLL5650 PROTEIN"/>
    <property type="match status" value="1"/>
</dbReference>
<dbReference type="Proteomes" id="UP001226574">
    <property type="component" value="Unassembled WGS sequence"/>
</dbReference>
<keyword evidence="5" id="KW-1185">Reference proteome</keyword>
<dbReference type="EMBL" id="JAVIFY010000007">
    <property type="protein sequence ID" value="MDQ9092152.1"/>
    <property type="molecule type" value="Genomic_DNA"/>
</dbReference>
<proteinExistence type="predicted"/>
<keyword evidence="2" id="KW-0175">Coiled coil</keyword>
<keyword evidence="3" id="KW-0812">Transmembrane</keyword>
<evidence type="ECO:0000313" key="4">
    <source>
        <dbReference type="EMBL" id="MDQ9092152.1"/>
    </source>
</evidence>
<gene>
    <name evidence="4" type="ORF">RC083_11190</name>
</gene>
<comment type="caution">
    <text evidence="4">The sequence shown here is derived from an EMBL/GenBank/DDBJ whole genome shotgun (WGS) entry which is preliminary data.</text>
</comment>
<dbReference type="Gene3D" id="2.40.50.100">
    <property type="match status" value="1"/>
</dbReference>
<dbReference type="PANTHER" id="PTHR32347">
    <property type="entry name" value="EFFLUX SYSTEM COMPONENT YKNX-RELATED"/>
    <property type="match status" value="1"/>
</dbReference>
<evidence type="ECO:0000313" key="5">
    <source>
        <dbReference type="Proteomes" id="UP001226574"/>
    </source>
</evidence>
<protein>
    <submittedName>
        <fullName evidence="4">HlyD family efflux transporter periplasmic adaptor subunit</fullName>
    </submittedName>
</protein>
<dbReference type="RefSeq" id="WP_309039073.1">
    <property type="nucleotide sequence ID" value="NZ_JAVIFY010000007.1"/>
</dbReference>